<accession>A0A1M6QPE9</accession>
<organism evidence="1 2">
    <name type="scientific">Rubritalea squalenifaciens DSM 18772</name>
    <dbReference type="NCBI Taxonomy" id="1123071"/>
    <lineage>
        <taxon>Bacteria</taxon>
        <taxon>Pseudomonadati</taxon>
        <taxon>Verrucomicrobiota</taxon>
        <taxon>Verrucomicrobiia</taxon>
        <taxon>Verrucomicrobiales</taxon>
        <taxon>Rubritaleaceae</taxon>
        <taxon>Rubritalea</taxon>
    </lineage>
</organism>
<gene>
    <name evidence="1" type="ORF">SAMN02745181_3461</name>
</gene>
<keyword evidence="2" id="KW-1185">Reference proteome</keyword>
<protein>
    <submittedName>
        <fullName evidence="1">Uncharacterized protein</fullName>
    </submittedName>
</protein>
<dbReference type="InParanoid" id="A0A1M6QPE9"/>
<name>A0A1M6QPE9_9BACT</name>
<reference evidence="1 2" key="1">
    <citation type="submission" date="2016-11" db="EMBL/GenBank/DDBJ databases">
        <authorList>
            <person name="Jaros S."/>
            <person name="Januszkiewicz K."/>
            <person name="Wedrychowicz H."/>
        </authorList>
    </citation>
    <scope>NUCLEOTIDE SEQUENCE [LARGE SCALE GENOMIC DNA]</scope>
    <source>
        <strain evidence="1 2">DSM 18772</strain>
    </source>
</reference>
<dbReference type="AlphaFoldDB" id="A0A1M6QPE9"/>
<sequence length="93" mass="10683">MEGVEVCEAELELLIREAKRAVDLDDLVNRLETSGKFYSGSEDRRLGIVKRVNFAVRNSADSDKVREVYRLIHPMLDGEYGYLHELLVHPHSI</sequence>
<evidence type="ECO:0000313" key="1">
    <source>
        <dbReference type="EMBL" id="SHK22018.1"/>
    </source>
</evidence>
<proteinExistence type="predicted"/>
<evidence type="ECO:0000313" key="2">
    <source>
        <dbReference type="Proteomes" id="UP000184510"/>
    </source>
</evidence>
<dbReference type="STRING" id="1123071.SAMN02745181_3461"/>
<dbReference type="EMBL" id="FQYR01000006">
    <property type="protein sequence ID" value="SHK22018.1"/>
    <property type="molecule type" value="Genomic_DNA"/>
</dbReference>
<dbReference type="Proteomes" id="UP000184510">
    <property type="component" value="Unassembled WGS sequence"/>
</dbReference>